<dbReference type="AlphaFoldDB" id="A0AA40D0G2"/>
<sequence>MAPDTPYPPSPSSPTISTPTHSTLHTSTSAEYVSLAQLQQTLEEHSRHRISHHRSCSSLPASLKLELGVTNSRPITPENGGVSLEGTPELPSSTFHDFDDDMDAAPQANTGGGGLEMTLVADNAPAQLTHRLNIVDVQLAEKSAQLEEKMREYQELKAEYRELKQEYKDIKQEYKDIKQEYKDIKQEYKEFKEQSKQEYGELMDVVHHMREDFRKANEDRRMLQTHNLTLQNEILLLQGDMRFVLRNQEPTPASTGKKLTPQAKLSVSTDVDTTPTPSKATLAKTSPAHSSLVPVSDSAGTPSSRPKASNSFNPGFGTHGPLNTHGSSPALRERASFYQPSRFDDPFQQSPVQTPLSSKSSMVSLSSASHPSSENLRATPSKSRPTSKALSSTNWRQPRSQPSQPQLASHHPQSPECADHLLQDARNQYTQLLAKVETWADVFCGTIHTSVRSKEQRAADMVKTLGALVGGSFDLEKIFNKLEFRTLLVTAYANRRVFERLFADDVVLERFGAETVARLLELNELEADTPPRDPARHHEIASDKAQLIRAAFSAPGAWRAAEAKATAADLCNVLGPIIPISERASGVRQMEGLVEEAIRVVGALRGIPARSWHVAFDAAGSRVSLATMSVRGSVESRQSGGGGGGGGGGGASLEEDHAVMLGITPHLVSKLWTPGGVAPEELVKAEVLTHPVGRSFFAQH</sequence>
<feature type="coiled-coil region" evidence="1">
    <location>
        <begin position="136"/>
        <end position="194"/>
    </location>
</feature>
<organism evidence="3 4">
    <name type="scientific">Lasiodiplodia hormozganensis</name>
    <dbReference type="NCBI Taxonomy" id="869390"/>
    <lineage>
        <taxon>Eukaryota</taxon>
        <taxon>Fungi</taxon>
        <taxon>Dikarya</taxon>
        <taxon>Ascomycota</taxon>
        <taxon>Pezizomycotina</taxon>
        <taxon>Dothideomycetes</taxon>
        <taxon>Dothideomycetes incertae sedis</taxon>
        <taxon>Botryosphaeriales</taxon>
        <taxon>Botryosphaeriaceae</taxon>
        <taxon>Lasiodiplodia</taxon>
    </lineage>
</organism>
<protein>
    <submittedName>
        <fullName evidence="3">Myosin-11</fullName>
    </submittedName>
</protein>
<feature type="compositionally biased region" description="Polar residues" evidence="2">
    <location>
        <begin position="374"/>
        <end position="395"/>
    </location>
</feature>
<feature type="region of interest" description="Disordered" evidence="2">
    <location>
        <begin position="1"/>
        <end position="25"/>
    </location>
</feature>
<feature type="compositionally biased region" description="Polar residues" evidence="2">
    <location>
        <begin position="298"/>
        <end position="313"/>
    </location>
</feature>
<accession>A0AA40D0G2</accession>
<evidence type="ECO:0000313" key="3">
    <source>
        <dbReference type="EMBL" id="KAK0658206.1"/>
    </source>
</evidence>
<feature type="compositionally biased region" description="Low complexity" evidence="2">
    <location>
        <begin position="357"/>
        <end position="373"/>
    </location>
</feature>
<gene>
    <name evidence="3" type="primary">Myh11</name>
    <name evidence="3" type="ORF">DIS24_g4884</name>
</gene>
<keyword evidence="1" id="KW-0175">Coiled coil</keyword>
<feature type="compositionally biased region" description="Low complexity" evidence="2">
    <location>
        <begin position="396"/>
        <end position="406"/>
    </location>
</feature>
<feature type="compositionally biased region" description="Low complexity" evidence="2">
    <location>
        <begin position="13"/>
        <end position="25"/>
    </location>
</feature>
<keyword evidence="4" id="KW-1185">Reference proteome</keyword>
<evidence type="ECO:0000256" key="1">
    <source>
        <dbReference type="SAM" id="Coils"/>
    </source>
</evidence>
<dbReference type="Gene3D" id="1.20.120.330">
    <property type="entry name" value="Nucleotidyltransferases domain 2"/>
    <property type="match status" value="1"/>
</dbReference>
<comment type="caution">
    <text evidence="3">The sequence shown here is derived from an EMBL/GenBank/DDBJ whole genome shotgun (WGS) entry which is preliminary data.</text>
</comment>
<proteinExistence type="predicted"/>
<name>A0AA40D0G2_9PEZI</name>
<dbReference type="Proteomes" id="UP001175001">
    <property type="component" value="Unassembled WGS sequence"/>
</dbReference>
<feature type="compositionally biased region" description="Polar residues" evidence="2">
    <location>
        <begin position="263"/>
        <end position="289"/>
    </location>
</feature>
<feature type="compositionally biased region" description="Pro residues" evidence="2">
    <location>
        <begin position="1"/>
        <end position="12"/>
    </location>
</feature>
<feature type="compositionally biased region" description="Polar residues" evidence="2">
    <location>
        <begin position="347"/>
        <end position="356"/>
    </location>
</feature>
<feature type="region of interest" description="Disordered" evidence="2">
    <location>
        <begin position="250"/>
        <end position="329"/>
    </location>
</feature>
<evidence type="ECO:0000256" key="2">
    <source>
        <dbReference type="SAM" id="MobiDB-lite"/>
    </source>
</evidence>
<evidence type="ECO:0000313" key="4">
    <source>
        <dbReference type="Proteomes" id="UP001175001"/>
    </source>
</evidence>
<dbReference type="EMBL" id="JAUJDW010000019">
    <property type="protein sequence ID" value="KAK0658206.1"/>
    <property type="molecule type" value="Genomic_DNA"/>
</dbReference>
<reference evidence="3" key="1">
    <citation type="submission" date="2023-06" db="EMBL/GenBank/DDBJ databases">
        <title>Multi-omics analyses reveal the molecular pathogenesis toolkit of Lasiodiplodia hormozganensis, a cross-kingdom pathogen.</title>
        <authorList>
            <person name="Felix C."/>
            <person name="Meneses R."/>
            <person name="Goncalves M.F.M."/>
            <person name="Tilleman L."/>
            <person name="Duarte A.S."/>
            <person name="Jorrin-Novo J.V."/>
            <person name="Van De Peer Y."/>
            <person name="Deforce D."/>
            <person name="Van Nieuwerburgh F."/>
            <person name="Esteves A.C."/>
            <person name="Alves A."/>
        </authorList>
    </citation>
    <scope>NUCLEOTIDE SEQUENCE</scope>
    <source>
        <strain evidence="3">CBS 339.90</strain>
    </source>
</reference>
<feature type="region of interest" description="Disordered" evidence="2">
    <location>
        <begin position="341"/>
        <end position="416"/>
    </location>
</feature>